<evidence type="ECO:0000256" key="7">
    <source>
        <dbReference type="ARBA" id="ARBA00023002"/>
    </source>
</evidence>
<comment type="catalytic activity">
    <reaction evidence="9 10">
        <text>(R)-pantoate + NADP(+) = 2-dehydropantoate + NADPH + H(+)</text>
        <dbReference type="Rhea" id="RHEA:16233"/>
        <dbReference type="ChEBI" id="CHEBI:11561"/>
        <dbReference type="ChEBI" id="CHEBI:15378"/>
        <dbReference type="ChEBI" id="CHEBI:15980"/>
        <dbReference type="ChEBI" id="CHEBI:57783"/>
        <dbReference type="ChEBI" id="CHEBI:58349"/>
        <dbReference type="EC" id="1.1.1.169"/>
    </reaction>
</comment>
<dbReference type="SUPFAM" id="SSF51735">
    <property type="entry name" value="NAD(P)-binding Rossmann-fold domains"/>
    <property type="match status" value="1"/>
</dbReference>
<dbReference type="SUPFAM" id="SSF48179">
    <property type="entry name" value="6-phosphogluconate dehydrogenase C-terminal domain-like"/>
    <property type="match status" value="1"/>
</dbReference>
<dbReference type="GO" id="GO:0008677">
    <property type="term" value="F:2-dehydropantoate 2-reductase activity"/>
    <property type="evidence" value="ECO:0007669"/>
    <property type="project" value="UniProtKB-EC"/>
</dbReference>
<feature type="domain" description="Ketopantoate reductase N-terminal" evidence="11">
    <location>
        <begin position="18"/>
        <end position="158"/>
    </location>
</feature>
<dbReference type="PANTHER" id="PTHR43765">
    <property type="entry name" value="2-DEHYDROPANTOATE 2-REDUCTASE-RELATED"/>
    <property type="match status" value="1"/>
</dbReference>
<dbReference type="GO" id="GO:0005737">
    <property type="term" value="C:cytoplasm"/>
    <property type="evidence" value="ECO:0007669"/>
    <property type="project" value="TreeGrafter"/>
</dbReference>
<dbReference type="NCBIfam" id="TIGR00745">
    <property type="entry name" value="apbA_panE"/>
    <property type="match status" value="1"/>
</dbReference>
<keyword evidence="6 10" id="KW-0521">NADP</keyword>
<dbReference type="EC" id="1.1.1.169" evidence="3 10"/>
<evidence type="ECO:0000256" key="5">
    <source>
        <dbReference type="ARBA" id="ARBA00022655"/>
    </source>
</evidence>
<dbReference type="GO" id="GO:0050661">
    <property type="term" value="F:NADP binding"/>
    <property type="evidence" value="ECO:0007669"/>
    <property type="project" value="TreeGrafter"/>
</dbReference>
<comment type="pathway">
    <text evidence="1 10">Cofactor biosynthesis; (R)-pantothenate biosynthesis; (R)-pantoate from 3-methyl-2-oxobutanoate: step 2/2.</text>
</comment>
<keyword evidence="7 10" id="KW-0560">Oxidoreductase</keyword>
<keyword evidence="5 10" id="KW-0566">Pantothenate biosynthesis</keyword>
<evidence type="ECO:0000313" key="13">
    <source>
        <dbReference type="EMBL" id="CAA0100129.1"/>
    </source>
</evidence>
<dbReference type="Pfam" id="PF02558">
    <property type="entry name" value="ApbA"/>
    <property type="match status" value="1"/>
</dbReference>
<dbReference type="AlphaFoldDB" id="A0A5S9P9D3"/>
<evidence type="ECO:0000256" key="8">
    <source>
        <dbReference type="ARBA" id="ARBA00032024"/>
    </source>
</evidence>
<evidence type="ECO:0000256" key="6">
    <source>
        <dbReference type="ARBA" id="ARBA00022857"/>
    </source>
</evidence>
<dbReference type="InterPro" id="IPR013328">
    <property type="entry name" value="6PGD_dom2"/>
</dbReference>
<dbReference type="InterPro" id="IPR008927">
    <property type="entry name" value="6-PGluconate_DH-like_C_sf"/>
</dbReference>
<protein>
    <recommendedName>
        <fullName evidence="4 10">2-dehydropantoate 2-reductase</fullName>
        <ecNumber evidence="3 10">1.1.1.169</ecNumber>
    </recommendedName>
    <alternativeName>
        <fullName evidence="8 10">Ketopantoate reductase</fullName>
    </alternativeName>
</protein>
<name>A0A5S9P9D3_9GAMM</name>
<sequence length="305" mass="33488">MAKSIKRMNHSLSETQRIHVLGAGSIGLLWSWHLRQTGYPVSLLLRTSEARQQSIACIGHVDVMVDICDASTTDEIHRLLVCTKAFQALDGINALTAHLTENAHIYLLHNGMGPQQRVAEKFPNLPVFAGVTAQGALKQGPFSVAFTGKGITRWGPMNSAAQQHLEQLPFAGNLEQIIDPDIQPALWQKLCINACINPLTVHFNCKNGQLAAIPEARTMISTILEECHAIADALGIDHLLEGIESRVYDVIAKTAENSSSMRQDVLNHRPTEIDFINGFIVNQGSKLDIDTPLNARLTESLRNLP</sequence>
<dbReference type="UniPathway" id="UPA00028">
    <property type="reaction ID" value="UER00004"/>
</dbReference>
<dbReference type="InterPro" id="IPR050838">
    <property type="entry name" value="Ketopantoate_reductase"/>
</dbReference>
<dbReference type="Gene3D" id="3.40.50.720">
    <property type="entry name" value="NAD(P)-binding Rossmann-like Domain"/>
    <property type="match status" value="1"/>
</dbReference>
<dbReference type="PANTHER" id="PTHR43765:SF2">
    <property type="entry name" value="2-DEHYDROPANTOATE 2-REDUCTASE"/>
    <property type="match status" value="1"/>
</dbReference>
<dbReference type="OrthoDB" id="6530772at2"/>
<comment type="similarity">
    <text evidence="2 10">Belongs to the ketopantoate reductase family.</text>
</comment>
<dbReference type="InterPro" id="IPR003710">
    <property type="entry name" value="ApbA"/>
</dbReference>
<dbReference type="FunFam" id="1.10.1040.10:FF:000017">
    <property type="entry name" value="2-dehydropantoate 2-reductase"/>
    <property type="match status" value="1"/>
</dbReference>
<evidence type="ECO:0000256" key="3">
    <source>
        <dbReference type="ARBA" id="ARBA00013014"/>
    </source>
</evidence>
<evidence type="ECO:0000313" key="14">
    <source>
        <dbReference type="Proteomes" id="UP000434580"/>
    </source>
</evidence>
<dbReference type="Proteomes" id="UP000434580">
    <property type="component" value="Unassembled WGS sequence"/>
</dbReference>
<organism evidence="13 14">
    <name type="scientific">BD1-7 clade bacterium</name>
    <dbReference type="NCBI Taxonomy" id="2029982"/>
    <lineage>
        <taxon>Bacteria</taxon>
        <taxon>Pseudomonadati</taxon>
        <taxon>Pseudomonadota</taxon>
        <taxon>Gammaproteobacteria</taxon>
        <taxon>Cellvibrionales</taxon>
        <taxon>Spongiibacteraceae</taxon>
        <taxon>BD1-7 clade</taxon>
    </lineage>
</organism>
<evidence type="ECO:0000256" key="9">
    <source>
        <dbReference type="ARBA" id="ARBA00048793"/>
    </source>
</evidence>
<evidence type="ECO:0000256" key="1">
    <source>
        <dbReference type="ARBA" id="ARBA00004994"/>
    </source>
</evidence>
<dbReference type="GO" id="GO:0015940">
    <property type="term" value="P:pantothenate biosynthetic process"/>
    <property type="evidence" value="ECO:0007669"/>
    <property type="project" value="UniProtKB-UniPathway"/>
</dbReference>
<proteinExistence type="inferred from homology"/>
<evidence type="ECO:0000259" key="12">
    <source>
        <dbReference type="Pfam" id="PF08546"/>
    </source>
</evidence>
<accession>A0A5S9P9D3</accession>
<evidence type="ECO:0000256" key="4">
    <source>
        <dbReference type="ARBA" id="ARBA00019465"/>
    </source>
</evidence>
<dbReference type="EMBL" id="CACSII010000008">
    <property type="protein sequence ID" value="CAA0100129.1"/>
    <property type="molecule type" value="Genomic_DNA"/>
</dbReference>
<gene>
    <name evidence="13" type="primary">panE_2</name>
    <name evidence="13" type="ORF">DPBNPPHM_03755</name>
</gene>
<dbReference type="Gene3D" id="1.10.1040.10">
    <property type="entry name" value="N-(1-d-carboxylethyl)-l-norvaline Dehydrogenase, domain 2"/>
    <property type="match status" value="1"/>
</dbReference>
<dbReference type="InterPro" id="IPR013332">
    <property type="entry name" value="KPR_N"/>
</dbReference>
<evidence type="ECO:0000256" key="10">
    <source>
        <dbReference type="RuleBase" id="RU362068"/>
    </source>
</evidence>
<feature type="domain" description="Ketopantoate reductase C-terminal" evidence="12">
    <location>
        <begin position="181"/>
        <end position="302"/>
    </location>
</feature>
<dbReference type="Pfam" id="PF08546">
    <property type="entry name" value="ApbA_C"/>
    <property type="match status" value="1"/>
</dbReference>
<evidence type="ECO:0000259" key="11">
    <source>
        <dbReference type="Pfam" id="PF02558"/>
    </source>
</evidence>
<comment type="function">
    <text evidence="10">Catalyzes the NADPH-dependent reduction of ketopantoate into pantoic acid.</text>
</comment>
<dbReference type="InterPro" id="IPR036291">
    <property type="entry name" value="NAD(P)-bd_dom_sf"/>
</dbReference>
<evidence type="ECO:0000256" key="2">
    <source>
        <dbReference type="ARBA" id="ARBA00007870"/>
    </source>
</evidence>
<dbReference type="InterPro" id="IPR013752">
    <property type="entry name" value="KPA_reductase"/>
</dbReference>
<reference evidence="13 14" key="1">
    <citation type="submission" date="2019-11" db="EMBL/GenBank/DDBJ databases">
        <authorList>
            <person name="Holert J."/>
        </authorList>
    </citation>
    <scope>NUCLEOTIDE SEQUENCE [LARGE SCALE GENOMIC DNA]</scope>
    <source>
        <strain evidence="13">BC5_2</strain>
    </source>
</reference>